<reference evidence="1" key="2">
    <citation type="submission" date="2020-06" db="EMBL/GenBank/DDBJ databases">
        <authorList>
            <person name="Sheffer M."/>
        </authorList>
    </citation>
    <scope>NUCLEOTIDE SEQUENCE</scope>
</reference>
<organism evidence="1 2">
    <name type="scientific">Argiope bruennichi</name>
    <name type="common">Wasp spider</name>
    <name type="synonym">Aranea bruennichi</name>
    <dbReference type="NCBI Taxonomy" id="94029"/>
    <lineage>
        <taxon>Eukaryota</taxon>
        <taxon>Metazoa</taxon>
        <taxon>Ecdysozoa</taxon>
        <taxon>Arthropoda</taxon>
        <taxon>Chelicerata</taxon>
        <taxon>Arachnida</taxon>
        <taxon>Araneae</taxon>
        <taxon>Araneomorphae</taxon>
        <taxon>Entelegynae</taxon>
        <taxon>Araneoidea</taxon>
        <taxon>Araneidae</taxon>
        <taxon>Argiope</taxon>
    </lineage>
</organism>
<evidence type="ECO:0000313" key="2">
    <source>
        <dbReference type="Proteomes" id="UP000807504"/>
    </source>
</evidence>
<evidence type="ECO:0000313" key="1">
    <source>
        <dbReference type="EMBL" id="KAF8794249.1"/>
    </source>
</evidence>
<sequence length="151" mass="17310">MDGVTGRERKTKVKRFVARSRCGQFSLQKLNYNTHRNGITPSRVVPPLQPFPPKNPNCATVFWCDVRRQVSHHPMTHVPEPPLLLSPFTHHSASHPSKVLAGSGSAIKMPVIEDIKKKVHTIPVEHSLCVWKWNGYALWRNFTKRNKCFRP</sequence>
<gene>
    <name evidence="1" type="ORF">HNY73_002246</name>
</gene>
<accession>A0A8T0FX77</accession>
<proteinExistence type="predicted"/>
<comment type="caution">
    <text evidence="1">The sequence shown here is derived from an EMBL/GenBank/DDBJ whole genome shotgun (WGS) entry which is preliminary data.</text>
</comment>
<dbReference type="EMBL" id="JABXBU010000002">
    <property type="protein sequence ID" value="KAF8794249.1"/>
    <property type="molecule type" value="Genomic_DNA"/>
</dbReference>
<keyword evidence="2" id="KW-1185">Reference proteome</keyword>
<protein>
    <submittedName>
        <fullName evidence="1">Uncharacterized protein</fullName>
    </submittedName>
</protein>
<name>A0A8T0FX77_ARGBR</name>
<dbReference type="Proteomes" id="UP000807504">
    <property type="component" value="Unassembled WGS sequence"/>
</dbReference>
<reference evidence="1" key="1">
    <citation type="journal article" date="2020" name="bioRxiv">
        <title>Chromosome-level reference genome of the European wasp spider Argiope bruennichi: a resource for studies on range expansion and evolutionary adaptation.</title>
        <authorList>
            <person name="Sheffer M.M."/>
            <person name="Hoppe A."/>
            <person name="Krehenwinkel H."/>
            <person name="Uhl G."/>
            <person name="Kuss A.W."/>
            <person name="Jensen L."/>
            <person name="Jensen C."/>
            <person name="Gillespie R.G."/>
            <person name="Hoff K.J."/>
            <person name="Prost S."/>
        </authorList>
    </citation>
    <scope>NUCLEOTIDE SEQUENCE</scope>
</reference>
<dbReference type="AlphaFoldDB" id="A0A8T0FX77"/>